<organism evidence="1">
    <name type="scientific">Tetraselmis sp. GSL018</name>
    <dbReference type="NCBI Taxonomy" id="582737"/>
    <lineage>
        <taxon>Eukaryota</taxon>
        <taxon>Viridiplantae</taxon>
        <taxon>Chlorophyta</taxon>
        <taxon>core chlorophytes</taxon>
        <taxon>Chlorodendrophyceae</taxon>
        <taxon>Chlorodendrales</taxon>
        <taxon>Chlorodendraceae</taxon>
        <taxon>Tetraselmis</taxon>
    </lineage>
</organism>
<dbReference type="AlphaFoldDB" id="A0A061RUA4"/>
<gene>
    <name evidence="1" type="ORF">TSPGSL018_26364</name>
</gene>
<protein>
    <submittedName>
        <fullName evidence="1">Uncharacterized protein</fullName>
    </submittedName>
</protein>
<reference evidence="1" key="1">
    <citation type="submission" date="2014-05" db="EMBL/GenBank/DDBJ databases">
        <title>The transcriptome of the halophilic microalga Tetraselmis sp. GSL018 isolated from the Great Salt Lake, Utah.</title>
        <authorList>
            <person name="Jinkerson R.E."/>
            <person name="D'Adamo S."/>
            <person name="Posewitz M.C."/>
        </authorList>
    </citation>
    <scope>NUCLEOTIDE SEQUENCE</scope>
    <source>
        <strain evidence="1">GSL018</strain>
    </source>
</reference>
<sequence>MRRKAEDVTTGPASVSKYFKNNLIQDKLPALVNFHLHSTVKFTQS</sequence>
<evidence type="ECO:0000313" key="1">
    <source>
        <dbReference type="EMBL" id="JAC74295.1"/>
    </source>
</evidence>
<dbReference type="EMBL" id="GBEZ01011497">
    <property type="protein sequence ID" value="JAC74295.1"/>
    <property type="molecule type" value="Transcribed_RNA"/>
</dbReference>
<name>A0A061RUA4_9CHLO</name>
<proteinExistence type="predicted"/>
<accession>A0A061RUA4</accession>